<dbReference type="InterPro" id="IPR051804">
    <property type="entry name" value="Carb_Metab_Reg_Kinase/Isom"/>
</dbReference>
<evidence type="ECO:0000313" key="7">
    <source>
        <dbReference type="EMBL" id="OHS97041.1"/>
    </source>
</evidence>
<dbReference type="Gene3D" id="3.30.420.40">
    <property type="match status" value="2"/>
</dbReference>
<evidence type="ECO:0000256" key="6">
    <source>
        <dbReference type="ARBA" id="ARBA00048451"/>
    </source>
</evidence>
<reference evidence="7" key="1">
    <citation type="submission" date="2016-10" db="EMBL/GenBank/DDBJ databases">
        <authorList>
            <person name="Benchimol M."/>
            <person name="Almeida L.G."/>
            <person name="Vasconcelos A.T."/>
            <person name="Perreira-Neves A."/>
            <person name="Rosa I.A."/>
            <person name="Tasca T."/>
            <person name="Bogo M.R."/>
            <person name="de Souza W."/>
        </authorList>
    </citation>
    <scope>NUCLEOTIDE SEQUENCE [LARGE SCALE GENOMIC DNA]</scope>
    <source>
        <strain evidence="7">K</strain>
    </source>
</reference>
<evidence type="ECO:0000256" key="3">
    <source>
        <dbReference type="ARBA" id="ARBA00022833"/>
    </source>
</evidence>
<dbReference type="PROSITE" id="PS01125">
    <property type="entry name" value="ROK"/>
    <property type="match status" value="1"/>
</dbReference>
<dbReference type="SUPFAM" id="SSF53067">
    <property type="entry name" value="Actin-like ATPase domain"/>
    <property type="match status" value="1"/>
</dbReference>
<dbReference type="PANTHER" id="PTHR42742">
    <property type="entry name" value="TRANSCRIPTIONAL REPRESSOR MPRA"/>
    <property type="match status" value="1"/>
</dbReference>
<comment type="caution">
    <text evidence="7">The sequence shown here is derived from an EMBL/GenBank/DDBJ whole genome shotgun (WGS) entry which is preliminary data.</text>
</comment>
<dbReference type="Pfam" id="PF00480">
    <property type="entry name" value="ROK"/>
    <property type="match status" value="1"/>
</dbReference>
<dbReference type="RefSeq" id="XP_068350178.1">
    <property type="nucleotide sequence ID" value="XM_068511041.1"/>
</dbReference>
<keyword evidence="2" id="KW-0479">Metal-binding</keyword>
<comment type="cofactor">
    <cofactor evidence="1">
        <name>Mg(2+)</name>
        <dbReference type="ChEBI" id="CHEBI:18420"/>
    </cofactor>
</comment>
<dbReference type="InterPro" id="IPR000600">
    <property type="entry name" value="ROK"/>
</dbReference>
<dbReference type="EC" id="2.7.1.4" evidence="5"/>
<organism evidence="7 8">
    <name type="scientific">Tritrichomonas foetus</name>
    <dbReference type="NCBI Taxonomy" id="1144522"/>
    <lineage>
        <taxon>Eukaryota</taxon>
        <taxon>Metamonada</taxon>
        <taxon>Parabasalia</taxon>
        <taxon>Tritrichomonadida</taxon>
        <taxon>Tritrichomonadidae</taxon>
        <taxon>Tritrichomonas</taxon>
    </lineage>
</organism>
<keyword evidence="8" id="KW-1185">Reference proteome</keyword>
<dbReference type="Proteomes" id="UP000179807">
    <property type="component" value="Unassembled WGS sequence"/>
</dbReference>
<evidence type="ECO:0000256" key="1">
    <source>
        <dbReference type="ARBA" id="ARBA00001946"/>
    </source>
</evidence>
<evidence type="ECO:0000256" key="4">
    <source>
        <dbReference type="ARBA" id="ARBA00022842"/>
    </source>
</evidence>
<evidence type="ECO:0000256" key="2">
    <source>
        <dbReference type="ARBA" id="ARBA00022723"/>
    </source>
</evidence>
<gene>
    <name evidence="7" type="primary">gmuE</name>
    <name evidence="7" type="ORF">TRFO_36789</name>
</gene>
<dbReference type="PANTHER" id="PTHR42742:SF3">
    <property type="entry name" value="FRUCTOKINASE"/>
    <property type="match status" value="1"/>
</dbReference>
<dbReference type="InterPro" id="IPR043129">
    <property type="entry name" value="ATPase_NBD"/>
</dbReference>
<protein>
    <recommendedName>
        <fullName evidence="5">fructokinase</fullName>
        <ecNumber evidence="5">2.7.1.4</ecNumber>
    </recommendedName>
</protein>
<keyword evidence="4" id="KW-0460">Magnesium</keyword>
<proteinExistence type="predicted"/>
<dbReference type="GO" id="GO:0008865">
    <property type="term" value="F:fructokinase activity"/>
    <property type="evidence" value="ECO:0007669"/>
    <property type="project" value="UniProtKB-EC"/>
</dbReference>
<accession>A0A1J4JEG0</accession>
<dbReference type="InterPro" id="IPR049874">
    <property type="entry name" value="ROK_cs"/>
</dbReference>
<keyword evidence="3" id="KW-0862">Zinc</keyword>
<evidence type="ECO:0000313" key="8">
    <source>
        <dbReference type="Proteomes" id="UP000179807"/>
    </source>
</evidence>
<dbReference type="GO" id="GO:0046872">
    <property type="term" value="F:metal ion binding"/>
    <property type="evidence" value="ECO:0007669"/>
    <property type="project" value="UniProtKB-KW"/>
</dbReference>
<evidence type="ECO:0000256" key="5">
    <source>
        <dbReference type="ARBA" id="ARBA00038887"/>
    </source>
</evidence>
<dbReference type="VEuPathDB" id="TrichDB:TRFO_36789"/>
<dbReference type="AlphaFoldDB" id="A0A1J4JEG0"/>
<sequence>MTLKNVCCIELSGSTASVAIAKEIGTFLWKMNDIPTYHPIPADDSVKKICDAIKSSGYDFDAIGIASFGPLNVQLGRIGNTPKTNWKHFPLIESIRKQLNTNVPIVLETDVNAPAYSEYLALNAKEPSSTQATAYLTIGAGVGLGVFADGKPFHGIMHPEFGHIMIRPIENDNFEGTCPFHKNCIEGLISSKALAKRLNINQEHLGEVPNEHRIWDLFYCYVAATAAAAAISYAVDTVVVGGSLITGDGKGFLFDKANAYCTDMVNKYIQAPRILPPAYSKDSGLVGAAAIAFHSDMFVK</sequence>
<dbReference type="OrthoDB" id="10260668at2759"/>
<dbReference type="GeneID" id="94845745"/>
<comment type="catalytic activity">
    <reaction evidence="6">
        <text>D-fructose + ATP = D-fructose 6-phosphate + ADP + H(+)</text>
        <dbReference type="Rhea" id="RHEA:16125"/>
        <dbReference type="ChEBI" id="CHEBI:15378"/>
        <dbReference type="ChEBI" id="CHEBI:30616"/>
        <dbReference type="ChEBI" id="CHEBI:37721"/>
        <dbReference type="ChEBI" id="CHEBI:61527"/>
        <dbReference type="ChEBI" id="CHEBI:456216"/>
        <dbReference type="EC" id="2.7.1.4"/>
    </reaction>
</comment>
<dbReference type="EMBL" id="MLAK01001140">
    <property type="protein sequence ID" value="OHS97041.1"/>
    <property type="molecule type" value="Genomic_DNA"/>
</dbReference>
<name>A0A1J4JEG0_9EUKA</name>